<dbReference type="EMBL" id="JAGRRH010000046">
    <property type="protein sequence ID" value="KAG7338864.1"/>
    <property type="molecule type" value="Genomic_DNA"/>
</dbReference>
<dbReference type="EMBL" id="JAGRRH010000007">
    <property type="protein sequence ID" value="KAG7366158.1"/>
    <property type="molecule type" value="Genomic_DNA"/>
</dbReference>
<dbReference type="PANTHER" id="PTHR35213:SF3">
    <property type="entry name" value="MYB-LIKE DOMAIN-CONTAINING PROTEIN"/>
    <property type="match status" value="1"/>
</dbReference>
<feature type="domain" description="Transcription factor MYC/MYB N-terminal" evidence="4">
    <location>
        <begin position="498"/>
        <end position="582"/>
    </location>
</feature>
<feature type="compositionally biased region" description="Polar residues" evidence="3">
    <location>
        <begin position="645"/>
        <end position="654"/>
    </location>
</feature>
<evidence type="ECO:0000259" key="4">
    <source>
        <dbReference type="Pfam" id="PF14215"/>
    </source>
</evidence>
<reference evidence="6" key="1">
    <citation type="journal article" date="2021" name="Sci. Rep.">
        <title>Diploid genomic architecture of Nitzschia inconspicua, an elite biomass production diatom.</title>
        <authorList>
            <person name="Oliver A."/>
            <person name="Podell S."/>
            <person name="Pinowska A."/>
            <person name="Traller J.C."/>
            <person name="Smith S.R."/>
            <person name="McClure R."/>
            <person name="Beliaev A."/>
            <person name="Bohutskyi P."/>
            <person name="Hill E.A."/>
            <person name="Rabines A."/>
            <person name="Zheng H."/>
            <person name="Allen L.Z."/>
            <person name="Kuo A."/>
            <person name="Grigoriev I.V."/>
            <person name="Allen A.E."/>
            <person name="Hazlebeck D."/>
            <person name="Allen E.E."/>
        </authorList>
    </citation>
    <scope>NUCLEOTIDE SEQUENCE</scope>
    <source>
        <strain evidence="6">Hildebrandi</strain>
    </source>
</reference>
<keyword evidence="2" id="KW-0804">Transcription</keyword>
<gene>
    <name evidence="5" type="ORF">IV203_004764</name>
    <name evidence="6" type="ORF">IV203_028828</name>
</gene>
<feature type="compositionally biased region" description="Polar residues" evidence="3">
    <location>
        <begin position="884"/>
        <end position="918"/>
    </location>
</feature>
<proteinExistence type="predicted"/>
<dbReference type="InterPro" id="IPR025610">
    <property type="entry name" value="MYC/MYB_N"/>
</dbReference>
<feature type="region of interest" description="Disordered" evidence="3">
    <location>
        <begin position="879"/>
        <end position="918"/>
    </location>
</feature>
<evidence type="ECO:0000256" key="1">
    <source>
        <dbReference type="ARBA" id="ARBA00023015"/>
    </source>
</evidence>
<protein>
    <submittedName>
        <fullName evidence="6">BHLH-MYC and R2R3-MYB transcription factor domain containing protein</fullName>
    </submittedName>
</protein>
<organism evidence="6 7">
    <name type="scientific">Nitzschia inconspicua</name>
    <dbReference type="NCBI Taxonomy" id="303405"/>
    <lineage>
        <taxon>Eukaryota</taxon>
        <taxon>Sar</taxon>
        <taxon>Stramenopiles</taxon>
        <taxon>Ochrophyta</taxon>
        <taxon>Bacillariophyta</taxon>
        <taxon>Bacillariophyceae</taxon>
        <taxon>Bacillariophycidae</taxon>
        <taxon>Bacillariales</taxon>
        <taxon>Bacillariaceae</taxon>
        <taxon>Nitzschia</taxon>
    </lineage>
</organism>
<accession>A0A9K3LPL5</accession>
<evidence type="ECO:0000256" key="3">
    <source>
        <dbReference type="SAM" id="MobiDB-lite"/>
    </source>
</evidence>
<keyword evidence="7" id="KW-1185">Reference proteome</keyword>
<name>A0A9K3LPL5_9STRA</name>
<reference evidence="6" key="2">
    <citation type="submission" date="2021-04" db="EMBL/GenBank/DDBJ databases">
        <authorList>
            <person name="Podell S."/>
        </authorList>
    </citation>
    <scope>NUCLEOTIDE SEQUENCE</scope>
    <source>
        <strain evidence="6">Hildebrandi</strain>
    </source>
</reference>
<evidence type="ECO:0000313" key="6">
    <source>
        <dbReference type="EMBL" id="KAG7366158.1"/>
    </source>
</evidence>
<dbReference type="PANTHER" id="PTHR35213">
    <property type="entry name" value="RING-TYPE DOMAIN-CONTAINING PROTEIN-RELATED"/>
    <property type="match status" value="1"/>
</dbReference>
<dbReference type="AlphaFoldDB" id="A0A9K3LPL5"/>
<dbReference type="Proteomes" id="UP000693970">
    <property type="component" value="Unassembled WGS sequence"/>
</dbReference>
<evidence type="ECO:0000313" key="7">
    <source>
        <dbReference type="Proteomes" id="UP000693970"/>
    </source>
</evidence>
<dbReference type="OrthoDB" id="47272at2759"/>
<sequence length="918" mass="101407">MDPTTSACKLCRAPGCELRLLGCGCTIHARCVPMSLVLDIQGNSMQNFGTFPPPNDNQNTSCPICRSGIVTGIYVTPLNFDEIERAIALKKASGSPAMSSSSGKKHGRDEDPEIEAHNTYLLLSNKHSSFASANLTREQQRTGRWTNEEIAFVDFLVNAFDNGSLPLPHGVKLNEFLGDVLLCKSSRLTKKMKNAKLSARSYMLGSSQVMPSREDRMLLSNLQERFLSSISSESTRLELRFNLSKQWRTHFSNLCLQVGYQFLNAKDWMLSLESIEARATEAEDAVRRVRRRKMSEALQTDGSNTANPSVFIGGVKADDAATQLQPELSVNFELPPVEEKVRTISADKESTKNFDDSLAFLNESGASFSSTERRQRSRTLSIDFLQNYRDRTFSDDFDAVLDTLIDEGPLAGDSTKENKPRSNSSHSCGPFLDAIIYYMETHNTPFQHADLWVPSFGPQDGADLSSKAIDNHNLRLHHAGHASRGDLDDMLAYKLHEFGVYSDNFSFEPGHGLPGRVYVSGQISWERHIQDADPKIFERVGGARVYGLRTAVGIPLDTALVGRIVVTMYSSEDVPENMPMARDCASELAKYAPEPKWKLCIDTNPSGNIPSGFNTPMQLSTPGFLDNQDSLTLSPMFQGSDEPSCVTNTPSSEGSRPANPVSEEQQLISLLGLHMPVDHNLSSSSRNQLQLYMSIRLLLLRPASRRTAQENEMLEILKNSFRAYSKDSRRDGKELARLLVKDWECLQATYSFQTSTGPLPSPAMSNAIPPFGARQVSVAVERRLSSEPIQRRISSSSVPQGFLPSPTSTFSLNGSNQSSTMGSLKSQLQQFGQLPQIGGRPPAHTQPQLNHTRYMPQAPNLNTQQYPCDQYNGITFGTPVESPSILSDSPSFQPQSVLSDARQDQSMNPVSPVTSGTQ</sequence>
<keyword evidence="1" id="KW-0805">Transcription regulation</keyword>
<comment type="caution">
    <text evidence="6">The sequence shown here is derived from an EMBL/GenBank/DDBJ whole genome shotgun (WGS) entry which is preliminary data.</text>
</comment>
<feature type="region of interest" description="Disordered" evidence="3">
    <location>
        <begin position="633"/>
        <end position="660"/>
    </location>
</feature>
<evidence type="ECO:0000256" key="2">
    <source>
        <dbReference type="ARBA" id="ARBA00023163"/>
    </source>
</evidence>
<dbReference type="Pfam" id="PF14215">
    <property type="entry name" value="bHLH-MYC_N"/>
    <property type="match status" value="1"/>
</dbReference>
<evidence type="ECO:0000313" key="5">
    <source>
        <dbReference type="EMBL" id="KAG7338864.1"/>
    </source>
</evidence>